<keyword evidence="1" id="KW-0812">Transmembrane</keyword>
<accession>A0AAD8ETR8</accession>
<proteinExistence type="predicted"/>
<organism evidence="2 3">
    <name type="scientific">Diploptera punctata</name>
    <name type="common">Pacific beetle cockroach</name>
    <dbReference type="NCBI Taxonomy" id="6984"/>
    <lineage>
        <taxon>Eukaryota</taxon>
        <taxon>Metazoa</taxon>
        <taxon>Ecdysozoa</taxon>
        <taxon>Arthropoda</taxon>
        <taxon>Hexapoda</taxon>
        <taxon>Insecta</taxon>
        <taxon>Pterygota</taxon>
        <taxon>Neoptera</taxon>
        <taxon>Polyneoptera</taxon>
        <taxon>Dictyoptera</taxon>
        <taxon>Blattodea</taxon>
        <taxon>Blaberoidea</taxon>
        <taxon>Blaberidae</taxon>
        <taxon>Diplopterinae</taxon>
        <taxon>Diploptera</taxon>
    </lineage>
</organism>
<gene>
    <name evidence="2" type="ORF">L9F63_000468</name>
</gene>
<name>A0AAD8ETR8_DIPPU</name>
<keyword evidence="1" id="KW-0472">Membrane</keyword>
<dbReference type="AlphaFoldDB" id="A0AAD8ETR8"/>
<protein>
    <submittedName>
        <fullName evidence="2">Uncharacterized protein</fullName>
    </submittedName>
</protein>
<feature type="non-terminal residue" evidence="2">
    <location>
        <position position="1"/>
    </location>
</feature>
<dbReference type="Proteomes" id="UP001233999">
    <property type="component" value="Unassembled WGS sequence"/>
</dbReference>
<feature type="non-terminal residue" evidence="2">
    <location>
        <position position="58"/>
    </location>
</feature>
<dbReference type="EMBL" id="JASPKZ010000020">
    <property type="protein sequence ID" value="KAJ9601377.1"/>
    <property type="molecule type" value="Genomic_DNA"/>
</dbReference>
<evidence type="ECO:0000313" key="3">
    <source>
        <dbReference type="Proteomes" id="UP001233999"/>
    </source>
</evidence>
<reference evidence="2" key="2">
    <citation type="submission" date="2023-05" db="EMBL/GenBank/DDBJ databases">
        <authorList>
            <person name="Fouks B."/>
        </authorList>
    </citation>
    <scope>NUCLEOTIDE SEQUENCE</scope>
    <source>
        <strain evidence="2">Stay&amp;Tobe</strain>
        <tissue evidence="2">Testes</tissue>
    </source>
</reference>
<sequence>KFRQIVNVFAAFPVLHTLPIFDKYISREWRSTGIGFVSMLRTILCLILLTLNALNTSN</sequence>
<feature type="transmembrane region" description="Helical" evidence="1">
    <location>
        <begin position="33"/>
        <end position="54"/>
    </location>
</feature>
<comment type="caution">
    <text evidence="2">The sequence shown here is derived from an EMBL/GenBank/DDBJ whole genome shotgun (WGS) entry which is preliminary data.</text>
</comment>
<keyword evidence="1" id="KW-1133">Transmembrane helix</keyword>
<reference evidence="2" key="1">
    <citation type="journal article" date="2023" name="IScience">
        <title>Live-bearing cockroach genome reveals convergent evolutionary mechanisms linked to viviparity in insects and beyond.</title>
        <authorList>
            <person name="Fouks B."/>
            <person name="Harrison M.C."/>
            <person name="Mikhailova A.A."/>
            <person name="Marchal E."/>
            <person name="English S."/>
            <person name="Carruthers M."/>
            <person name="Jennings E.C."/>
            <person name="Chiamaka E.L."/>
            <person name="Frigard R.A."/>
            <person name="Pippel M."/>
            <person name="Attardo G.M."/>
            <person name="Benoit J.B."/>
            <person name="Bornberg-Bauer E."/>
            <person name="Tobe S.S."/>
        </authorList>
    </citation>
    <scope>NUCLEOTIDE SEQUENCE</scope>
    <source>
        <strain evidence="2">Stay&amp;Tobe</strain>
    </source>
</reference>
<keyword evidence="3" id="KW-1185">Reference proteome</keyword>
<evidence type="ECO:0000313" key="2">
    <source>
        <dbReference type="EMBL" id="KAJ9601377.1"/>
    </source>
</evidence>
<evidence type="ECO:0000256" key="1">
    <source>
        <dbReference type="SAM" id="Phobius"/>
    </source>
</evidence>